<proteinExistence type="predicted"/>
<accession>A0AAV6WJL6</accession>
<keyword evidence="3" id="KW-1185">Reference proteome</keyword>
<feature type="region of interest" description="Disordered" evidence="1">
    <location>
        <begin position="189"/>
        <end position="513"/>
    </location>
</feature>
<feature type="compositionally biased region" description="Polar residues" evidence="1">
    <location>
        <begin position="263"/>
        <end position="307"/>
    </location>
</feature>
<dbReference type="PANTHER" id="PTHR31973">
    <property type="entry name" value="POLYPROTEIN, PUTATIVE-RELATED"/>
    <property type="match status" value="1"/>
</dbReference>
<feature type="compositionally biased region" description="Polar residues" evidence="1">
    <location>
        <begin position="319"/>
        <end position="352"/>
    </location>
</feature>
<dbReference type="AlphaFoldDB" id="A0AAV6WJL6"/>
<comment type="caution">
    <text evidence="2">The sequence shown here is derived from an EMBL/GenBank/DDBJ whole genome shotgun (WGS) entry which is preliminary data.</text>
</comment>
<protein>
    <submittedName>
        <fullName evidence="2">Uncharacterized protein</fullName>
    </submittedName>
</protein>
<dbReference type="EMBL" id="WHWC01000014">
    <property type="protein sequence ID" value="KAG8370284.1"/>
    <property type="molecule type" value="Genomic_DNA"/>
</dbReference>
<dbReference type="PANTHER" id="PTHR31973:SF187">
    <property type="entry name" value="MUTATOR TRANSPOSASE MUDRA PROTEIN"/>
    <property type="match status" value="1"/>
</dbReference>
<organism evidence="2 3">
    <name type="scientific">Buddleja alternifolia</name>
    <dbReference type="NCBI Taxonomy" id="168488"/>
    <lineage>
        <taxon>Eukaryota</taxon>
        <taxon>Viridiplantae</taxon>
        <taxon>Streptophyta</taxon>
        <taxon>Embryophyta</taxon>
        <taxon>Tracheophyta</taxon>
        <taxon>Spermatophyta</taxon>
        <taxon>Magnoliopsida</taxon>
        <taxon>eudicotyledons</taxon>
        <taxon>Gunneridae</taxon>
        <taxon>Pentapetalae</taxon>
        <taxon>asterids</taxon>
        <taxon>lamiids</taxon>
        <taxon>Lamiales</taxon>
        <taxon>Scrophulariaceae</taxon>
        <taxon>Buddlejeae</taxon>
        <taxon>Buddleja</taxon>
    </lineage>
</organism>
<feature type="compositionally biased region" description="Polar residues" evidence="1">
    <location>
        <begin position="463"/>
        <end position="486"/>
    </location>
</feature>
<dbReference type="Proteomes" id="UP000826271">
    <property type="component" value="Unassembled WGS sequence"/>
</dbReference>
<feature type="compositionally biased region" description="Polar residues" evidence="1">
    <location>
        <begin position="233"/>
        <end position="256"/>
    </location>
</feature>
<feature type="compositionally biased region" description="Low complexity" evidence="1">
    <location>
        <begin position="425"/>
        <end position="439"/>
    </location>
</feature>
<name>A0AAV6WJL6_9LAMI</name>
<feature type="compositionally biased region" description="Polar residues" evidence="1">
    <location>
        <begin position="496"/>
        <end position="513"/>
    </location>
</feature>
<evidence type="ECO:0000256" key="1">
    <source>
        <dbReference type="SAM" id="MobiDB-lite"/>
    </source>
</evidence>
<gene>
    <name evidence="2" type="ORF">BUALT_Bualt14G0101000</name>
</gene>
<evidence type="ECO:0000313" key="2">
    <source>
        <dbReference type="EMBL" id="KAG8370284.1"/>
    </source>
</evidence>
<reference evidence="2" key="1">
    <citation type="submission" date="2019-10" db="EMBL/GenBank/DDBJ databases">
        <authorList>
            <person name="Zhang R."/>
            <person name="Pan Y."/>
            <person name="Wang J."/>
            <person name="Ma R."/>
            <person name="Yu S."/>
        </authorList>
    </citation>
    <scope>NUCLEOTIDE SEQUENCE</scope>
    <source>
        <strain evidence="2">LA-IB0</strain>
        <tissue evidence="2">Leaf</tissue>
    </source>
</reference>
<feature type="compositionally biased region" description="Polar residues" evidence="1">
    <location>
        <begin position="360"/>
        <end position="390"/>
    </location>
</feature>
<evidence type="ECO:0000313" key="3">
    <source>
        <dbReference type="Proteomes" id="UP000826271"/>
    </source>
</evidence>
<sequence length="513" mass="56820">MYNNFKATFKGVELKQLFWKASSTYNVRQHLRIMSEIQRMYPKKGSKQTPYEWLNVIPAAHWARCYFPSRTKCDVLVNNITESFNSIILAARELPIIEMFEWIRKKCMTRIQIKRQGMEKYAGILIGYPCCHAVASIASLRLDIENYVDDCFKKDTYLRVYSHMVNPVTGMHDFEESVLGIVDPPHISILPGRPRKVRKRDGNDIRGPSVSRKDTPQAADEDAYMPHTDSEMPPQSATNHSTENPPPQSETGTSTELPPASQPRRQVASQPERSQTASQPVRRQTGSQSRVRQPTWRLTGTSASNQMPFVASQPVRRPTASQPVRRQSAPQPLRRQTTPKTTNASTSAQLPTQPRRKSATQHPTTQTAPGFRSASQTSQGPTVGGQTSNDSTHRSSSHLPAFEVPTFGGQATTISASEGPPIPTPSQSSQNPQQMPGQSHKSRKQGNPASLSSRKLQKMKQVLSPTSNPAFKKPSSTSSVLRSISASYRPKGPTAPSISSKTTQEAATHSPNL</sequence>
<feature type="compositionally biased region" description="Polar residues" evidence="1">
    <location>
        <begin position="445"/>
        <end position="454"/>
    </location>
</feature>